<feature type="transmembrane region" description="Helical" evidence="3">
    <location>
        <begin position="160"/>
        <end position="179"/>
    </location>
</feature>
<dbReference type="SUPFAM" id="SSF52009">
    <property type="entry name" value="Phosphohistidine domain"/>
    <property type="match status" value="1"/>
</dbReference>
<dbReference type="OrthoDB" id="2019883at2759"/>
<evidence type="ECO:0000313" key="5">
    <source>
        <dbReference type="EMBL" id="PWA88103.1"/>
    </source>
</evidence>
<feature type="compositionally biased region" description="Basic and acidic residues" evidence="2">
    <location>
        <begin position="313"/>
        <end position="335"/>
    </location>
</feature>
<comment type="similarity">
    <text evidence="1">Belongs to the major facilitator superfamily. Phosphate:H(+) symporter (TC 2.A.1.9) family.</text>
</comment>
<keyword evidence="3" id="KW-1133">Transmembrane helix</keyword>
<keyword evidence="3" id="KW-0472">Membrane</keyword>
<keyword evidence="3" id="KW-0812">Transmembrane</keyword>
<evidence type="ECO:0000259" key="4">
    <source>
        <dbReference type="Pfam" id="PF00391"/>
    </source>
</evidence>
<dbReference type="PANTHER" id="PTHR11654">
    <property type="entry name" value="OLIGOPEPTIDE TRANSPORTER-RELATED"/>
    <property type="match status" value="1"/>
</dbReference>
<dbReference type="EMBL" id="PKPP01000845">
    <property type="protein sequence ID" value="PWA88103.1"/>
    <property type="molecule type" value="Genomic_DNA"/>
</dbReference>
<comment type="caution">
    <text evidence="5">The sequence shown here is derived from an EMBL/GenBank/DDBJ whole genome shotgun (WGS) entry which is preliminary data.</text>
</comment>
<organism evidence="5 6">
    <name type="scientific">Artemisia annua</name>
    <name type="common">Sweet wormwood</name>
    <dbReference type="NCBI Taxonomy" id="35608"/>
    <lineage>
        <taxon>Eukaryota</taxon>
        <taxon>Viridiplantae</taxon>
        <taxon>Streptophyta</taxon>
        <taxon>Embryophyta</taxon>
        <taxon>Tracheophyta</taxon>
        <taxon>Spermatophyta</taxon>
        <taxon>Magnoliopsida</taxon>
        <taxon>eudicotyledons</taxon>
        <taxon>Gunneridae</taxon>
        <taxon>Pentapetalae</taxon>
        <taxon>asterids</taxon>
        <taxon>campanulids</taxon>
        <taxon>Asterales</taxon>
        <taxon>Asteraceae</taxon>
        <taxon>Asteroideae</taxon>
        <taxon>Anthemideae</taxon>
        <taxon>Artemisiinae</taxon>
        <taxon>Artemisia</taxon>
    </lineage>
</organism>
<feature type="transmembrane region" description="Helical" evidence="3">
    <location>
        <begin position="259"/>
        <end position="278"/>
    </location>
</feature>
<dbReference type="Gene3D" id="1.20.1250.20">
    <property type="entry name" value="MFS general substrate transporter like domains"/>
    <property type="match status" value="2"/>
</dbReference>
<feature type="transmembrane region" description="Helical" evidence="3">
    <location>
        <begin position="437"/>
        <end position="458"/>
    </location>
</feature>
<dbReference type="GO" id="GO:0016772">
    <property type="term" value="F:transferase activity, transferring phosphorus-containing groups"/>
    <property type="evidence" value="ECO:0007669"/>
    <property type="project" value="InterPro"/>
</dbReference>
<keyword evidence="6" id="KW-1185">Reference proteome</keyword>
<evidence type="ECO:0000256" key="2">
    <source>
        <dbReference type="SAM" id="MobiDB-lite"/>
    </source>
</evidence>
<dbReference type="InterPro" id="IPR036637">
    <property type="entry name" value="Phosphohistidine_dom_sf"/>
</dbReference>
<protein>
    <submittedName>
        <fullName evidence="5">Proton-dependent oligopeptide transporter family</fullName>
    </submittedName>
</protein>
<dbReference type="STRING" id="35608.A0A2U1PQR4"/>
<feature type="transmembrane region" description="Helical" evidence="3">
    <location>
        <begin position="126"/>
        <end position="148"/>
    </location>
</feature>
<accession>A0A2U1PQR4</accession>
<dbReference type="SUPFAM" id="SSF103473">
    <property type="entry name" value="MFS general substrate transporter"/>
    <property type="match status" value="1"/>
</dbReference>
<proteinExistence type="inferred from homology"/>
<dbReference type="Pfam" id="PF00391">
    <property type="entry name" value="PEP-utilizers"/>
    <property type="match status" value="1"/>
</dbReference>
<gene>
    <name evidence="5" type="ORF">CTI12_AA109490</name>
</gene>
<feature type="domain" description="PEP-utilising enzyme mobile" evidence="4">
    <location>
        <begin position="31"/>
        <end position="79"/>
    </location>
</feature>
<name>A0A2U1PQR4_ARTAN</name>
<feature type="region of interest" description="Disordered" evidence="2">
    <location>
        <begin position="308"/>
        <end position="335"/>
    </location>
</feature>
<reference evidence="5 6" key="1">
    <citation type="journal article" date="2018" name="Mol. Plant">
        <title>The genome of Artemisia annua provides insight into the evolution of Asteraceae family and artemisinin biosynthesis.</title>
        <authorList>
            <person name="Shen Q."/>
            <person name="Zhang L."/>
            <person name="Liao Z."/>
            <person name="Wang S."/>
            <person name="Yan T."/>
            <person name="Shi P."/>
            <person name="Liu M."/>
            <person name="Fu X."/>
            <person name="Pan Q."/>
            <person name="Wang Y."/>
            <person name="Lv Z."/>
            <person name="Lu X."/>
            <person name="Zhang F."/>
            <person name="Jiang W."/>
            <person name="Ma Y."/>
            <person name="Chen M."/>
            <person name="Hao X."/>
            <person name="Li L."/>
            <person name="Tang Y."/>
            <person name="Lv G."/>
            <person name="Zhou Y."/>
            <person name="Sun X."/>
            <person name="Brodelius P.E."/>
            <person name="Rose J.K.C."/>
            <person name="Tang K."/>
        </authorList>
    </citation>
    <scope>NUCLEOTIDE SEQUENCE [LARGE SCALE GENOMIC DNA]</scope>
    <source>
        <strain evidence="6">cv. Huhao1</strain>
        <tissue evidence="5">Leaf</tissue>
    </source>
</reference>
<feature type="transmembrane region" description="Helical" evidence="3">
    <location>
        <begin position="399"/>
        <end position="417"/>
    </location>
</feature>
<dbReference type="Proteomes" id="UP000245207">
    <property type="component" value="Unassembled WGS sequence"/>
</dbReference>
<dbReference type="InterPro" id="IPR036259">
    <property type="entry name" value="MFS_trans_sf"/>
</dbReference>
<dbReference type="Gene3D" id="3.50.30.10">
    <property type="entry name" value="Phosphohistidine domain"/>
    <property type="match status" value="1"/>
</dbReference>
<evidence type="ECO:0000313" key="6">
    <source>
        <dbReference type="Proteomes" id="UP000245207"/>
    </source>
</evidence>
<dbReference type="AlphaFoldDB" id="A0A2U1PQR4"/>
<feature type="transmembrane region" description="Helical" evidence="3">
    <location>
        <begin position="98"/>
        <end position="120"/>
    </location>
</feature>
<sequence length="478" mass="54262">MLYCQGPTCKTKVALRTGSFTLTKHFQISKVRTETRPEDVGGMHAAVGILTARGGMTLHTAVVACGWGKCCVSGCADIHVNDNIKIHMKRIFVAYSDTCLVFSRSLTNYAVVSILMWYFTYYEGKLVMSAVLSNIQEALSSIFVIVMANIADSFIGTYRTLLFSNTAYIGGLWLMWMFNPYDVKWLIVIILVLLAFGTSGANLVDNMLIDLVKDIDNSQDEEISNARAAFWSNVAEVSGAVSAAMWVANDSIGGVKESWRTTFLICIISMMTTLVIFAKGYKVYHQDKLIQRPIKMFLRVCRRRRSTSRHLTSRHEPSLPDLETTSREEETHEHDKKVHRLNEVRHLDDQSTATSISFLWLLPQFCVLGCMEGLTNDGLLRFFKSKINDIELEKYGEEYIELVMGFGKLFNIALILICKSQLGWFSDTINDSQLDKYYRILVYVCSVNFVYYCVIATFGSRMLKIMKTWFICISSCLR</sequence>
<evidence type="ECO:0000256" key="3">
    <source>
        <dbReference type="SAM" id="Phobius"/>
    </source>
</evidence>
<feature type="transmembrane region" description="Helical" evidence="3">
    <location>
        <begin position="185"/>
        <end position="208"/>
    </location>
</feature>
<evidence type="ECO:0000256" key="1">
    <source>
        <dbReference type="ARBA" id="ARBA00044504"/>
    </source>
</evidence>
<dbReference type="InterPro" id="IPR008279">
    <property type="entry name" value="PEP-util_enz_mobile_dom"/>
</dbReference>
<feature type="transmembrane region" description="Helical" evidence="3">
    <location>
        <begin position="228"/>
        <end position="247"/>
    </location>
</feature>